<dbReference type="Pfam" id="PF12796">
    <property type="entry name" value="Ank_2"/>
    <property type="match status" value="1"/>
</dbReference>
<dbReference type="SUPFAM" id="SSF48403">
    <property type="entry name" value="Ankyrin repeat"/>
    <property type="match status" value="1"/>
</dbReference>
<protein>
    <submittedName>
        <fullName evidence="3">Ankyrin</fullName>
    </submittedName>
</protein>
<dbReference type="InterPro" id="IPR039195">
    <property type="entry name" value="ANKRD40"/>
</dbReference>
<sequence length="221" mass="24434">MITDEREETMREVSALGNIKAVQQFLYAGVNVNSQNKMNGWAPLHWASHRGQKVIVQYLMSHGADITIKTNKGQTALDLAEKYPEIVAMLEGHAERTGAGAEPALAITPTYMVEPDLEKSWLLPDEFSENKVSRIIRSNTAKDNLEKGVSPGPASQPKPQLEQKSITSEVVVYLGTKSDDSILGSVYLQNEPMGEIMTRLEEVKKKSTLQACLLDLPKRAI</sequence>
<dbReference type="PANTHER" id="PTHR24192">
    <property type="entry name" value="ANKYRIN REPEAT DOMAIN 40"/>
    <property type="match status" value="1"/>
</dbReference>
<evidence type="ECO:0000313" key="4">
    <source>
        <dbReference type="Proteomes" id="UP000242146"/>
    </source>
</evidence>
<dbReference type="Gene3D" id="1.25.40.20">
    <property type="entry name" value="Ankyrin repeat-containing domain"/>
    <property type="match status" value="1"/>
</dbReference>
<comment type="caution">
    <text evidence="3">The sequence shown here is derived from an EMBL/GenBank/DDBJ whole genome shotgun (WGS) entry which is preliminary data.</text>
</comment>
<dbReference type="Proteomes" id="UP000242146">
    <property type="component" value="Unassembled WGS sequence"/>
</dbReference>
<feature type="repeat" description="ANK" evidence="1">
    <location>
        <begin position="39"/>
        <end position="71"/>
    </location>
</feature>
<dbReference type="OrthoDB" id="539213at2759"/>
<dbReference type="STRING" id="101127.A0A1X2GWN0"/>
<dbReference type="InterPro" id="IPR002110">
    <property type="entry name" value="Ankyrin_rpt"/>
</dbReference>
<dbReference type="AlphaFoldDB" id="A0A1X2GWN0"/>
<gene>
    <name evidence="3" type="ORF">DM01DRAFT_1299124</name>
</gene>
<accession>A0A1X2GWN0</accession>
<evidence type="ECO:0000313" key="3">
    <source>
        <dbReference type="EMBL" id="ORX62445.1"/>
    </source>
</evidence>
<dbReference type="PANTHER" id="PTHR24192:SF3">
    <property type="entry name" value="ANKYRIN REPEAT DOMAIN 40"/>
    <property type="match status" value="1"/>
</dbReference>
<name>A0A1X2GWN0_9FUNG</name>
<keyword evidence="4" id="KW-1185">Reference proteome</keyword>
<dbReference type="InterPro" id="IPR036770">
    <property type="entry name" value="Ankyrin_rpt-contain_sf"/>
</dbReference>
<evidence type="ECO:0000256" key="2">
    <source>
        <dbReference type="SAM" id="MobiDB-lite"/>
    </source>
</evidence>
<keyword evidence="1" id="KW-0040">ANK repeat</keyword>
<dbReference type="EMBL" id="MCGT01000002">
    <property type="protein sequence ID" value="ORX62445.1"/>
    <property type="molecule type" value="Genomic_DNA"/>
</dbReference>
<feature type="region of interest" description="Disordered" evidence="2">
    <location>
        <begin position="143"/>
        <end position="163"/>
    </location>
</feature>
<dbReference type="SMART" id="SM00248">
    <property type="entry name" value="ANK"/>
    <property type="match status" value="1"/>
</dbReference>
<dbReference type="PROSITE" id="PS50297">
    <property type="entry name" value="ANK_REP_REGION"/>
    <property type="match status" value="1"/>
</dbReference>
<dbReference type="PROSITE" id="PS50088">
    <property type="entry name" value="ANK_REPEAT"/>
    <property type="match status" value="1"/>
</dbReference>
<evidence type="ECO:0000256" key="1">
    <source>
        <dbReference type="PROSITE-ProRule" id="PRU00023"/>
    </source>
</evidence>
<organism evidence="3 4">
    <name type="scientific">Hesseltinella vesiculosa</name>
    <dbReference type="NCBI Taxonomy" id="101127"/>
    <lineage>
        <taxon>Eukaryota</taxon>
        <taxon>Fungi</taxon>
        <taxon>Fungi incertae sedis</taxon>
        <taxon>Mucoromycota</taxon>
        <taxon>Mucoromycotina</taxon>
        <taxon>Mucoromycetes</taxon>
        <taxon>Mucorales</taxon>
        <taxon>Cunninghamellaceae</taxon>
        <taxon>Hesseltinella</taxon>
    </lineage>
</organism>
<reference evidence="3 4" key="1">
    <citation type="submission" date="2016-07" db="EMBL/GenBank/DDBJ databases">
        <title>Pervasive Adenine N6-methylation of Active Genes in Fungi.</title>
        <authorList>
            <consortium name="DOE Joint Genome Institute"/>
            <person name="Mondo S.J."/>
            <person name="Dannebaum R.O."/>
            <person name="Kuo R.C."/>
            <person name="Labutti K."/>
            <person name="Haridas S."/>
            <person name="Kuo A."/>
            <person name="Salamov A."/>
            <person name="Ahrendt S.R."/>
            <person name="Lipzen A."/>
            <person name="Sullivan W."/>
            <person name="Andreopoulos W.B."/>
            <person name="Clum A."/>
            <person name="Lindquist E."/>
            <person name="Daum C."/>
            <person name="Ramamoorthy G.K."/>
            <person name="Gryganskyi A."/>
            <person name="Culley D."/>
            <person name="Magnuson J.K."/>
            <person name="James T.Y."/>
            <person name="O'Malley M.A."/>
            <person name="Stajich J.E."/>
            <person name="Spatafora J.W."/>
            <person name="Visel A."/>
            <person name="Grigoriev I.V."/>
        </authorList>
    </citation>
    <scope>NUCLEOTIDE SEQUENCE [LARGE SCALE GENOMIC DNA]</scope>
    <source>
        <strain evidence="3 4">NRRL 3301</strain>
    </source>
</reference>
<proteinExistence type="predicted"/>